<sequence length="633" mass="66669">MSDRPDRRPRRSHLPSPPDRSGGRGRRRLVPGLRPLEPRALLDGSALVPADFDGDSRTDPALYRFDADTGSGVFEILDSTTGSPRALRIDGLGERDVPVTGDYDGDGRADAAVVRPEAVLGGGSTPNASVWVILRSSDGSRVEIPFGAAGILDRPAPADYDGDGVTDLATFRASSDLVPGAAQWFVRPSSGAPGFSVVFGAAGGSDLPAPADYDGDGRADLATFRPVPTPQDGPVGAAQWFLLPSGANDPDYRSRIGGVRVPFGAPGNADQPVPADFDGDGRADLAAFRSESDLTPGSASWFVLPGRGAFPRFSGGVSAELGRSGSIASAGDFDGDGRPDFAAFDPGLASWAVSPATPEGRPSLPPSSFRFSPAGGGGVPVSSPLFFRLREGSRDEPDPPTSIPVLGYEVVAAFPHDPDAFTQGLAISGGRLFEGTGLYGSSRLREVDLRTGDVLREAALPDSAFGEGIAVVGDRIVQLTWRGGIGYVYERDTFQHVDSFRYEGEGWGLAFDGTRLILSDGTPTLRFLDPTTFEVVRTVRVVADGSPVDLLNELEFIDGEVYANVWKTDRIARIDPETGRVTAWVDLSGLRPPGAVGPEAVLNGIAHDPDSDRLFVTGKNWPGLFEIELVSPG</sequence>
<evidence type="ECO:0000313" key="3">
    <source>
        <dbReference type="EMBL" id="QDV38418.1"/>
    </source>
</evidence>
<keyword evidence="1" id="KW-0732">Signal</keyword>
<dbReference type="InterPro" id="IPR013517">
    <property type="entry name" value="FG-GAP"/>
</dbReference>
<name>A0A518HC28_9BACT</name>
<dbReference type="OrthoDB" id="9783700at2"/>
<accession>A0A518HC28</accession>
<reference evidence="3 4" key="1">
    <citation type="submission" date="2019-02" db="EMBL/GenBank/DDBJ databases">
        <title>Deep-cultivation of Planctomycetes and their phenomic and genomic characterization uncovers novel biology.</title>
        <authorList>
            <person name="Wiegand S."/>
            <person name="Jogler M."/>
            <person name="Boedeker C."/>
            <person name="Pinto D."/>
            <person name="Vollmers J."/>
            <person name="Rivas-Marin E."/>
            <person name="Kohn T."/>
            <person name="Peeters S.H."/>
            <person name="Heuer A."/>
            <person name="Rast P."/>
            <person name="Oberbeckmann S."/>
            <person name="Bunk B."/>
            <person name="Jeske O."/>
            <person name="Meyerdierks A."/>
            <person name="Storesund J.E."/>
            <person name="Kallscheuer N."/>
            <person name="Luecker S."/>
            <person name="Lage O.M."/>
            <person name="Pohl T."/>
            <person name="Merkel B.J."/>
            <person name="Hornburger P."/>
            <person name="Mueller R.-W."/>
            <person name="Bruemmer F."/>
            <person name="Labrenz M."/>
            <person name="Spormann A.M."/>
            <person name="Op den Camp H."/>
            <person name="Overmann J."/>
            <person name="Amann R."/>
            <person name="Jetten M.S.M."/>
            <person name="Mascher T."/>
            <person name="Medema M.H."/>
            <person name="Devos D.P."/>
            <person name="Kaster A.-K."/>
            <person name="Ovreas L."/>
            <person name="Rohde M."/>
            <person name="Galperin M.Y."/>
            <person name="Jogler C."/>
        </authorList>
    </citation>
    <scope>NUCLEOTIDE SEQUENCE [LARGE SCALE GENOMIC DNA]</scope>
    <source>
        <strain evidence="3 4">ElP</strain>
    </source>
</reference>
<keyword evidence="3" id="KW-0808">Transferase</keyword>
<dbReference type="Gene3D" id="2.130.10.10">
    <property type="entry name" value="YVTN repeat-like/Quinoprotein amine dehydrogenase"/>
    <property type="match status" value="1"/>
</dbReference>
<feature type="region of interest" description="Disordered" evidence="2">
    <location>
        <begin position="1"/>
        <end position="36"/>
    </location>
</feature>
<dbReference type="Gene3D" id="2.40.128.340">
    <property type="match status" value="1"/>
</dbReference>
<gene>
    <name evidence="3" type="ORF">ElP_63730</name>
</gene>
<dbReference type="SUPFAM" id="SSF69318">
    <property type="entry name" value="Integrin alpha N-terminal domain"/>
    <property type="match status" value="1"/>
</dbReference>
<dbReference type="EMBL" id="CP036426">
    <property type="protein sequence ID" value="QDV38418.1"/>
    <property type="molecule type" value="Genomic_DNA"/>
</dbReference>
<dbReference type="InterPro" id="IPR028994">
    <property type="entry name" value="Integrin_alpha_N"/>
</dbReference>
<keyword evidence="4" id="KW-1185">Reference proteome</keyword>
<dbReference type="KEGG" id="tpla:ElP_63730"/>
<dbReference type="GO" id="GO:0016603">
    <property type="term" value="F:glutaminyl-peptide cyclotransferase activity"/>
    <property type="evidence" value="ECO:0007669"/>
    <property type="project" value="InterPro"/>
</dbReference>
<organism evidence="3 4">
    <name type="scientific">Tautonia plasticadhaerens</name>
    <dbReference type="NCBI Taxonomy" id="2527974"/>
    <lineage>
        <taxon>Bacteria</taxon>
        <taxon>Pseudomonadati</taxon>
        <taxon>Planctomycetota</taxon>
        <taxon>Planctomycetia</taxon>
        <taxon>Isosphaerales</taxon>
        <taxon>Isosphaeraceae</taxon>
        <taxon>Tautonia</taxon>
    </lineage>
</organism>
<dbReference type="PANTHER" id="PTHR31270:SF1">
    <property type="entry name" value="GLUTAMINYL-PEPTIDE CYCLOTRANSFERASE"/>
    <property type="match status" value="1"/>
</dbReference>
<dbReference type="InterPro" id="IPR007788">
    <property type="entry name" value="QCT"/>
</dbReference>
<dbReference type="InterPro" id="IPR011044">
    <property type="entry name" value="Quino_amine_DH_bsu"/>
</dbReference>
<dbReference type="SUPFAM" id="SSF50969">
    <property type="entry name" value="YVTN repeat-like/Quinoprotein amine dehydrogenase"/>
    <property type="match status" value="1"/>
</dbReference>
<dbReference type="Pfam" id="PF13517">
    <property type="entry name" value="FG-GAP_3"/>
    <property type="match status" value="1"/>
</dbReference>
<evidence type="ECO:0000256" key="1">
    <source>
        <dbReference type="ARBA" id="ARBA00022729"/>
    </source>
</evidence>
<dbReference type="InterPro" id="IPR015943">
    <property type="entry name" value="WD40/YVTN_repeat-like_dom_sf"/>
</dbReference>
<dbReference type="Proteomes" id="UP000317835">
    <property type="component" value="Chromosome"/>
</dbReference>
<protein>
    <submittedName>
        <fullName evidence="3">Glutamine cyclotransferase</fullName>
    </submittedName>
</protein>
<evidence type="ECO:0000256" key="2">
    <source>
        <dbReference type="SAM" id="MobiDB-lite"/>
    </source>
</evidence>
<dbReference type="PANTHER" id="PTHR31270">
    <property type="entry name" value="GLUTAMINYL-PEPTIDE CYCLOTRANSFERASE"/>
    <property type="match status" value="1"/>
</dbReference>
<proteinExistence type="predicted"/>
<dbReference type="AlphaFoldDB" id="A0A518HC28"/>
<evidence type="ECO:0000313" key="4">
    <source>
        <dbReference type="Proteomes" id="UP000317835"/>
    </source>
</evidence>
<dbReference type="Pfam" id="PF05096">
    <property type="entry name" value="Glu_cyclase_2"/>
    <property type="match status" value="1"/>
</dbReference>
<dbReference type="RefSeq" id="WP_145276888.1">
    <property type="nucleotide sequence ID" value="NZ_CP036426.1"/>
</dbReference>